<evidence type="ECO:0000313" key="1">
    <source>
        <dbReference type="EMBL" id="MBW81086.1"/>
    </source>
</evidence>
<name>A0A2P2IIN3_RHIMU</name>
<protein>
    <submittedName>
        <fullName evidence="1">Uncharacterized protein</fullName>
    </submittedName>
</protein>
<dbReference type="EMBL" id="GGEC01000603">
    <property type="protein sequence ID" value="MBW81086.1"/>
    <property type="molecule type" value="Transcribed_RNA"/>
</dbReference>
<organism evidence="1">
    <name type="scientific">Rhizophora mucronata</name>
    <name type="common">Asiatic mangrove</name>
    <dbReference type="NCBI Taxonomy" id="61149"/>
    <lineage>
        <taxon>Eukaryota</taxon>
        <taxon>Viridiplantae</taxon>
        <taxon>Streptophyta</taxon>
        <taxon>Embryophyta</taxon>
        <taxon>Tracheophyta</taxon>
        <taxon>Spermatophyta</taxon>
        <taxon>Magnoliopsida</taxon>
        <taxon>eudicotyledons</taxon>
        <taxon>Gunneridae</taxon>
        <taxon>Pentapetalae</taxon>
        <taxon>rosids</taxon>
        <taxon>fabids</taxon>
        <taxon>Malpighiales</taxon>
        <taxon>Rhizophoraceae</taxon>
        <taxon>Rhizophora</taxon>
    </lineage>
</organism>
<accession>A0A2P2IIN3</accession>
<sequence length="70" mass="7871">MKGTLSREEEVGFDSLVVGNKLMCQPLSTHLLINSSWPYPSKGVWSWSCFLQLHIVDANTNLSYALMINV</sequence>
<reference evidence="1" key="1">
    <citation type="submission" date="2018-02" db="EMBL/GenBank/DDBJ databases">
        <title>Rhizophora mucronata_Transcriptome.</title>
        <authorList>
            <person name="Meera S.P."/>
            <person name="Sreeshan A."/>
            <person name="Augustine A."/>
        </authorList>
    </citation>
    <scope>NUCLEOTIDE SEQUENCE</scope>
    <source>
        <tissue evidence="1">Leaf</tissue>
    </source>
</reference>
<proteinExistence type="predicted"/>
<dbReference type="AlphaFoldDB" id="A0A2P2IIN3"/>